<feature type="binding site" evidence="3">
    <location>
        <position position="245"/>
    </location>
    <ligand>
        <name>FAD</name>
        <dbReference type="ChEBI" id="CHEBI:57692"/>
    </ligand>
</feature>
<comment type="similarity">
    <text evidence="1">Belongs to the ETF alpha-subunit/FixB family.</text>
</comment>
<evidence type="ECO:0000259" key="4">
    <source>
        <dbReference type="Pfam" id="PF00766"/>
    </source>
</evidence>
<dbReference type="InterPro" id="IPR014729">
    <property type="entry name" value="Rossmann-like_a/b/a_fold"/>
</dbReference>
<dbReference type="InterPro" id="IPR014731">
    <property type="entry name" value="ETF_asu_C"/>
</dbReference>
<dbReference type="GO" id="GO:0033539">
    <property type="term" value="P:fatty acid beta-oxidation using acyl-CoA dehydrogenase"/>
    <property type="evidence" value="ECO:0007669"/>
    <property type="project" value="TreeGrafter"/>
</dbReference>
<keyword evidence="2" id="KW-0813">Transport</keyword>
<keyword evidence="2" id="KW-0249">Electron transport</keyword>
<evidence type="ECO:0000256" key="1">
    <source>
        <dbReference type="ARBA" id="ARBA00005817"/>
    </source>
</evidence>
<dbReference type="PIRSF" id="PIRSF000089">
    <property type="entry name" value="Electra_flavoP_a"/>
    <property type="match status" value="1"/>
</dbReference>
<dbReference type="InterPro" id="IPR001308">
    <property type="entry name" value="ETF_a/FixB"/>
</dbReference>
<sequence>MAVLGTTPQCGELAGFGADRIDLVEDQALNDYLVDVHDRVLGAIVKREKPCLVLFEATFSGRELAAVLGAKFNGSVASGCTAIQYWDDGFEVLRPVLGGRFKARLHLSALPAFVAVRSRSFPLCKAEGAAKIVSIPVKVPRTRFKNIKRETSGQKIALDRADVVVSGGRGMGGPDFSLLEALAELLGGAVGASRSAVDADWRPVSDQVGQTGLVVAPDLYIACGISGASQHMAGMSASKRIVAINKDSHAPIFSKADFGVKGDLFEILPHAIETIKRLRSTSNQGATT</sequence>
<dbReference type="Pfam" id="PF01012">
    <property type="entry name" value="ETF"/>
    <property type="match status" value="1"/>
</dbReference>
<protein>
    <submittedName>
        <fullName evidence="6">Electron transfer flavoprotein subunit alpha</fullName>
    </submittedName>
</protein>
<dbReference type="InterPro" id="IPR014730">
    <property type="entry name" value="ETF_a/b_N"/>
</dbReference>
<keyword evidence="3" id="KW-0285">Flavoprotein</keyword>
<reference evidence="6 7" key="1">
    <citation type="submission" date="2019-11" db="EMBL/GenBank/DDBJ databases">
        <title>Comparative genomics of hydrocarbon-degrading Desulfosarcina strains.</title>
        <authorList>
            <person name="Watanabe M."/>
            <person name="Kojima H."/>
            <person name="Fukui M."/>
        </authorList>
    </citation>
    <scope>NUCLEOTIDE SEQUENCE [LARGE SCALE GENOMIC DNA]</scope>
    <source>
        <strain evidence="7">oXyS1</strain>
    </source>
</reference>
<dbReference type="PANTHER" id="PTHR43153:SF1">
    <property type="entry name" value="ELECTRON TRANSFER FLAVOPROTEIN SUBUNIT ALPHA, MITOCHONDRIAL"/>
    <property type="match status" value="1"/>
</dbReference>
<evidence type="ECO:0000259" key="5">
    <source>
        <dbReference type="Pfam" id="PF01012"/>
    </source>
</evidence>
<organism evidence="6 7">
    <name type="scientific">Desulfosarcina ovata subsp. ovata</name>
    <dbReference type="NCBI Taxonomy" id="2752305"/>
    <lineage>
        <taxon>Bacteria</taxon>
        <taxon>Pseudomonadati</taxon>
        <taxon>Thermodesulfobacteriota</taxon>
        <taxon>Desulfobacteria</taxon>
        <taxon>Desulfobacterales</taxon>
        <taxon>Desulfosarcinaceae</taxon>
        <taxon>Desulfosarcina</taxon>
    </lineage>
</organism>
<name>A0A5K8AFT4_9BACT</name>
<gene>
    <name evidence="6" type="ORF">DSCOOX_47220</name>
</gene>
<keyword evidence="3" id="KW-0274">FAD</keyword>
<proteinExistence type="inferred from homology"/>
<evidence type="ECO:0000313" key="6">
    <source>
        <dbReference type="EMBL" id="BBO91542.1"/>
    </source>
</evidence>
<dbReference type="Gene3D" id="3.40.50.1220">
    <property type="entry name" value="TPP-binding domain"/>
    <property type="match status" value="1"/>
</dbReference>
<feature type="binding site" evidence="3">
    <location>
        <position position="169"/>
    </location>
    <ligand>
        <name>FAD</name>
        <dbReference type="ChEBI" id="CHEBI:57692"/>
    </ligand>
</feature>
<dbReference type="AlphaFoldDB" id="A0A5K8AFT4"/>
<accession>A0A5K8AFT4</accession>
<dbReference type="Pfam" id="PF00766">
    <property type="entry name" value="ETF_alpha"/>
    <property type="match status" value="1"/>
</dbReference>
<dbReference type="Gene3D" id="3.40.50.620">
    <property type="entry name" value="HUPs"/>
    <property type="match status" value="1"/>
</dbReference>
<dbReference type="PANTHER" id="PTHR43153">
    <property type="entry name" value="ELECTRON TRANSFER FLAVOPROTEIN ALPHA"/>
    <property type="match status" value="1"/>
</dbReference>
<comment type="cofactor">
    <cofactor evidence="3">
        <name>FAD</name>
        <dbReference type="ChEBI" id="CHEBI:57692"/>
    </cofactor>
    <text evidence="3">Binds 1 FAD per dimer.</text>
</comment>
<dbReference type="Proteomes" id="UP000422108">
    <property type="component" value="Chromosome"/>
</dbReference>
<dbReference type="SUPFAM" id="SSF52467">
    <property type="entry name" value="DHS-like NAD/FAD-binding domain"/>
    <property type="match status" value="1"/>
</dbReference>
<evidence type="ECO:0000256" key="2">
    <source>
        <dbReference type="ARBA" id="ARBA00022982"/>
    </source>
</evidence>
<keyword evidence="7" id="KW-1185">Reference proteome</keyword>
<evidence type="ECO:0000256" key="3">
    <source>
        <dbReference type="PIRSR" id="PIRSR000089-1"/>
    </source>
</evidence>
<feature type="domain" description="Electron transfer flavoprotein alpha subunit C-terminal" evidence="4">
    <location>
        <begin position="158"/>
        <end position="236"/>
    </location>
</feature>
<dbReference type="GO" id="GO:0009055">
    <property type="term" value="F:electron transfer activity"/>
    <property type="evidence" value="ECO:0007669"/>
    <property type="project" value="InterPro"/>
</dbReference>
<dbReference type="SUPFAM" id="SSF52402">
    <property type="entry name" value="Adenine nucleotide alpha hydrolases-like"/>
    <property type="match status" value="1"/>
</dbReference>
<dbReference type="InterPro" id="IPR029035">
    <property type="entry name" value="DHS-like_NAD/FAD-binding_dom"/>
</dbReference>
<dbReference type="EMBL" id="AP021879">
    <property type="protein sequence ID" value="BBO91542.1"/>
    <property type="molecule type" value="Genomic_DNA"/>
</dbReference>
<feature type="binding site" evidence="3">
    <location>
        <begin position="207"/>
        <end position="211"/>
    </location>
    <ligand>
        <name>FAD</name>
        <dbReference type="ChEBI" id="CHEBI:57692"/>
    </ligand>
</feature>
<evidence type="ECO:0000313" key="7">
    <source>
        <dbReference type="Proteomes" id="UP000422108"/>
    </source>
</evidence>
<feature type="domain" description="Electron transfer flavoprotein alpha/beta-subunit N-terminal" evidence="5">
    <location>
        <begin position="10"/>
        <end position="137"/>
    </location>
</feature>
<feature type="binding site" evidence="3">
    <location>
        <begin position="224"/>
        <end position="231"/>
    </location>
    <ligand>
        <name>FAD</name>
        <dbReference type="ChEBI" id="CHEBI:57692"/>
    </ligand>
</feature>
<feature type="binding site" evidence="3">
    <location>
        <begin position="193"/>
        <end position="194"/>
    </location>
    <ligand>
        <name>FAD</name>
        <dbReference type="ChEBI" id="CHEBI:57692"/>
    </ligand>
</feature>
<dbReference type="GO" id="GO:0050660">
    <property type="term" value="F:flavin adenine dinucleotide binding"/>
    <property type="evidence" value="ECO:0007669"/>
    <property type="project" value="InterPro"/>
</dbReference>